<dbReference type="Proteomes" id="UP000306509">
    <property type="component" value="Unassembled WGS sequence"/>
</dbReference>
<organism evidence="2 3">
    <name type="scientific">Robinsoniella peoriensis</name>
    <dbReference type="NCBI Taxonomy" id="180332"/>
    <lineage>
        <taxon>Bacteria</taxon>
        <taxon>Bacillati</taxon>
        <taxon>Bacillota</taxon>
        <taxon>Clostridia</taxon>
        <taxon>Lachnospirales</taxon>
        <taxon>Lachnospiraceae</taxon>
        <taxon>Robinsoniella</taxon>
    </lineage>
</organism>
<accession>A0A4U8Q1J4</accession>
<dbReference type="EMBL" id="QGQD01000104">
    <property type="protein sequence ID" value="TLC98148.1"/>
    <property type="molecule type" value="Genomic_DNA"/>
</dbReference>
<feature type="transmembrane region" description="Helical" evidence="1">
    <location>
        <begin position="32"/>
        <end position="52"/>
    </location>
</feature>
<evidence type="ECO:0000313" key="2">
    <source>
        <dbReference type="EMBL" id="TLC98148.1"/>
    </source>
</evidence>
<keyword evidence="1" id="KW-1133">Transmembrane helix</keyword>
<evidence type="ECO:0000313" key="3">
    <source>
        <dbReference type="Proteomes" id="UP000306509"/>
    </source>
</evidence>
<gene>
    <name evidence="2" type="ORF">DSM106044_05054</name>
</gene>
<sequence length="169" mass="18634">MNQKSIFRQKSLDTVESPEQLDEYIRVSNPRIWIIFAALVILAAAFVVWSIIGTLPQTLSAKGITVSNNVVQCYVDVSEFSMDLEGCKANIVMPDGSSVEGQVKGVSSNPYSAEEISDSLRSDWMTENVVTGNYAYQVDVELQEEVKPEVLANVTIVTAEVKPIVFLLN</sequence>
<name>A0A4U8Q1J4_9FIRM</name>
<protein>
    <submittedName>
        <fullName evidence="2">NHLM bacteriocin system secretion protein</fullName>
    </submittedName>
</protein>
<keyword evidence="3" id="KW-1185">Reference proteome</keyword>
<keyword evidence="1" id="KW-0812">Transmembrane</keyword>
<dbReference type="AlphaFoldDB" id="A0A4U8Q1J4"/>
<dbReference type="STRING" id="180332.GCA_000797495_03405"/>
<dbReference type="RefSeq" id="WP_044295687.1">
    <property type="nucleotide sequence ID" value="NZ_JTGN01000006.1"/>
</dbReference>
<evidence type="ECO:0000256" key="1">
    <source>
        <dbReference type="SAM" id="Phobius"/>
    </source>
</evidence>
<reference evidence="2 3" key="1">
    <citation type="journal article" date="2019" name="Anaerobe">
        <title>Detection of Robinsoniella peoriensis in multiple bone samples of a trauma patient.</title>
        <authorList>
            <person name="Schrottner P."/>
            <person name="Hartwich K."/>
            <person name="Bunk B."/>
            <person name="Schober I."/>
            <person name="Helbig S."/>
            <person name="Rudolph W.W."/>
            <person name="Gunzer F."/>
        </authorList>
    </citation>
    <scope>NUCLEOTIDE SEQUENCE [LARGE SCALE GENOMIC DNA]</scope>
    <source>
        <strain evidence="2 3">DSM 106044</strain>
    </source>
</reference>
<comment type="caution">
    <text evidence="2">The sequence shown here is derived from an EMBL/GenBank/DDBJ whole genome shotgun (WGS) entry which is preliminary data.</text>
</comment>
<proteinExistence type="predicted"/>
<keyword evidence="1" id="KW-0472">Membrane</keyword>